<dbReference type="GO" id="GO:0016020">
    <property type="term" value="C:membrane"/>
    <property type="evidence" value="ECO:0007669"/>
    <property type="project" value="UniProtKB-SubCell"/>
</dbReference>
<feature type="transmembrane region" description="Helical" evidence="5">
    <location>
        <begin position="303"/>
        <end position="323"/>
    </location>
</feature>
<evidence type="ECO:0000256" key="3">
    <source>
        <dbReference type="ARBA" id="ARBA00022989"/>
    </source>
</evidence>
<organism evidence="6">
    <name type="scientific">Candidatus Methanomethylicus mesodigestus</name>
    <dbReference type="NCBI Taxonomy" id="1867258"/>
    <lineage>
        <taxon>Archaea</taxon>
        <taxon>Thermoproteota</taxon>
        <taxon>Methanosuratincolia</taxon>
        <taxon>Candidatus Methanomethylicales</taxon>
        <taxon>Candidatus Methanomethylicaceae</taxon>
        <taxon>Candidatus Methanomethylicus</taxon>
    </lineage>
</organism>
<comment type="subcellular location">
    <subcellularLocation>
        <location evidence="1">Membrane</location>
        <topology evidence="1">Multi-pass membrane protein</topology>
    </subcellularLocation>
</comment>
<feature type="transmembrane region" description="Helical" evidence="5">
    <location>
        <begin position="144"/>
        <end position="168"/>
    </location>
</feature>
<evidence type="ECO:0000313" key="6">
    <source>
        <dbReference type="EMBL" id="HFK20496.1"/>
    </source>
</evidence>
<dbReference type="Pfam" id="PF00146">
    <property type="entry name" value="NADHdh"/>
    <property type="match status" value="1"/>
</dbReference>
<dbReference type="GO" id="GO:0003954">
    <property type="term" value="F:NADH dehydrogenase activity"/>
    <property type="evidence" value="ECO:0007669"/>
    <property type="project" value="TreeGrafter"/>
</dbReference>
<dbReference type="HAMAP" id="MF_01350">
    <property type="entry name" value="NDH1_NuoH"/>
    <property type="match status" value="1"/>
</dbReference>
<dbReference type="AlphaFoldDB" id="A0A7C3J3T1"/>
<feature type="transmembrane region" description="Helical" evidence="5">
    <location>
        <begin position="110"/>
        <end position="132"/>
    </location>
</feature>
<protein>
    <submittedName>
        <fullName evidence="6">NADH-quinone oxidoreductase subunit H</fullName>
    </submittedName>
</protein>
<reference evidence="6" key="1">
    <citation type="journal article" date="2020" name="mSystems">
        <title>Genome- and Community-Level Interaction Insights into Carbon Utilization and Element Cycling Functions of Hydrothermarchaeota in Hydrothermal Sediment.</title>
        <authorList>
            <person name="Zhou Z."/>
            <person name="Liu Y."/>
            <person name="Xu W."/>
            <person name="Pan J."/>
            <person name="Luo Z.H."/>
            <person name="Li M."/>
        </authorList>
    </citation>
    <scope>NUCLEOTIDE SEQUENCE [LARGE SCALE GENOMIC DNA]</scope>
    <source>
        <strain evidence="6">SpSt-468</strain>
    </source>
</reference>
<dbReference type="PANTHER" id="PTHR11432:SF3">
    <property type="entry name" value="NADH-UBIQUINONE OXIDOREDUCTASE CHAIN 1"/>
    <property type="match status" value="1"/>
</dbReference>
<keyword evidence="3 5" id="KW-1133">Transmembrane helix</keyword>
<dbReference type="EMBL" id="DSTX01000006">
    <property type="protein sequence ID" value="HFK20496.1"/>
    <property type="molecule type" value="Genomic_DNA"/>
</dbReference>
<sequence length="324" mass="36001">MDVLSSTFQLFIFPGFLFFILLSFLFEWMDRKLYAGMQRRIGPLYTGPLGLLQPIADFIKLMKKEDLTPKYSDKKIFNSVPLLMCALMLTVMLILPVAGESGVVSFTGDVIFAIAAMTLFCILIFLAGFSSMSPYPLLGAERAVLLLLGFEIPLMLSIAGCCIASGSIEISAIVSWQASHGWNILGPQLLGFAIFLVAIQAELERIPFDIPDAEQEIVAGWMTEYSGRKLALIRMARNLELVFMSALAATLYLGGPLGLPPQWAEGIAFPVYFLLKTVAILLILTIIRGIFARVRIDQMVAFAWRYLIPLSFLQVALTLIWRLI</sequence>
<feature type="transmembrane region" description="Helical" evidence="5">
    <location>
        <begin position="80"/>
        <end position="98"/>
    </location>
</feature>
<feature type="transmembrane region" description="Helical" evidence="5">
    <location>
        <begin position="6"/>
        <end position="29"/>
    </location>
</feature>
<dbReference type="InterPro" id="IPR001694">
    <property type="entry name" value="NADH_UbQ_OxRdtase_su1/FPO"/>
</dbReference>
<accession>A0A7C3J3T1</accession>
<evidence type="ECO:0000256" key="1">
    <source>
        <dbReference type="ARBA" id="ARBA00004141"/>
    </source>
</evidence>
<dbReference type="GO" id="GO:0009060">
    <property type="term" value="P:aerobic respiration"/>
    <property type="evidence" value="ECO:0007669"/>
    <property type="project" value="TreeGrafter"/>
</dbReference>
<gene>
    <name evidence="6" type="ORF">ENS19_04355</name>
</gene>
<feature type="transmembrane region" description="Helical" evidence="5">
    <location>
        <begin position="238"/>
        <end position="255"/>
    </location>
</feature>
<name>A0A7C3J3T1_9CREN</name>
<proteinExistence type="inferred from homology"/>
<keyword evidence="4 5" id="KW-0472">Membrane</keyword>
<evidence type="ECO:0000256" key="2">
    <source>
        <dbReference type="ARBA" id="ARBA00022692"/>
    </source>
</evidence>
<feature type="transmembrane region" description="Helical" evidence="5">
    <location>
        <begin position="180"/>
        <end position="199"/>
    </location>
</feature>
<dbReference type="PANTHER" id="PTHR11432">
    <property type="entry name" value="NADH DEHYDROGENASE SUBUNIT 1"/>
    <property type="match status" value="1"/>
</dbReference>
<keyword evidence="2 5" id="KW-0812">Transmembrane</keyword>
<comment type="caution">
    <text evidence="6">The sequence shown here is derived from an EMBL/GenBank/DDBJ whole genome shotgun (WGS) entry which is preliminary data.</text>
</comment>
<evidence type="ECO:0000256" key="4">
    <source>
        <dbReference type="ARBA" id="ARBA00023136"/>
    </source>
</evidence>
<feature type="transmembrane region" description="Helical" evidence="5">
    <location>
        <begin position="267"/>
        <end position="291"/>
    </location>
</feature>
<evidence type="ECO:0000256" key="5">
    <source>
        <dbReference type="SAM" id="Phobius"/>
    </source>
</evidence>